<feature type="region of interest" description="Disordered" evidence="1">
    <location>
        <begin position="85"/>
        <end position="128"/>
    </location>
</feature>
<feature type="non-terminal residue" evidence="2">
    <location>
        <position position="1"/>
    </location>
</feature>
<dbReference type="Proteomes" id="UP001497497">
    <property type="component" value="Unassembled WGS sequence"/>
</dbReference>
<dbReference type="EMBL" id="CAXITT010000580">
    <property type="protein sequence ID" value="CAL1543852.1"/>
    <property type="molecule type" value="Genomic_DNA"/>
</dbReference>
<evidence type="ECO:0008006" key="4">
    <source>
        <dbReference type="Google" id="ProtNLM"/>
    </source>
</evidence>
<keyword evidence="3" id="KW-1185">Reference proteome</keyword>
<feature type="compositionally biased region" description="Low complexity" evidence="1">
    <location>
        <begin position="105"/>
        <end position="128"/>
    </location>
</feature>
<sequence>EKPSTLTPVNVVGSHDHRWGKPSSSRGRRASPACLCLTTNDQLSCNAASNYSQWYPNTAAFHGSSTHQCTSSNATSTSFVGSVEQQSSACSSNNGPSCDSARWKQSSSTGITSDSTTSAATDAQSSSA</sequence>
<feature type="compositionally biased region" description="Polar residues" evidence="1">
    <location>
        <begin position="85"/>
        <end position="97"/>
    </location>
</feature>
<accession>A0AAV2IAJ7</accession>
<organism evidence="2 3">
    <name type="scientific">Lymnaea stagnalis</name>
    <name type="common">Great pond snail</name>
    <name type="synonym">Helix stagnalis</name>
    <dbReference type="NCBI Taxonomy" id="6523"/>
    <lineage>
        <taxon>Eukaryota</taxon>
        <taxon>Metazoa</taxon>
        <taxon>Spiralia</taxon>
        <taxon>Lophotrochozoa</taxon>
        <taxon>Mollusca</taxon>
        <taxon>Gastropoda</taxon>
        <taxon>Heterobranchia</taxon>
        <taxon>Euthyneura</taxon>
        <taxon>Panpulmonata</taxon>
        <taxon>Hygrophila</taxon>
        <taxon>Lymnaeoidea</taxon>
        <taxon>Lymnaeidae</taxon>
        <taxon>Lymnaea</taxon>
    </lineage>
</organism>
<evidence type="ECO:0000313" key="3">
    <source>
        <dbReference type="Proteomes" id="UP001497497"/>
    </source>
</evidence>
<reference evidence="2 3" key="1">
    <citation type="submission" date="2024-04" db="EMBL/GenBank/DDBJ databases">
        <authorList>
            <consortium name="Genoscope - CEA"/>
            <person name="William W."/>
        </authorList>
    </citation>
    <scope>NUCLEOTIDE SEQUENCE [LARGE SCALE GENOMIC DNA]</scope>
</reference>
<evidence type="ECO:0000256" key="1">
    <source>
        <dbReference type="SAM" id="MobiDB-lite"/>
    </source>
</evidence>
<comment type="caution">
    <text evidence="2">The sequence shown here is derived from an EMBL/GenBank/DDBJ whole genome shotgun (WGS) entry which is preliminary data.</text>
</comment>
<evidence type="ECO:0000313" key="2">
    <source>
        <dbReference type="EMBL" id="CAL1543852.1"/>
    </source>
</evidence>
<proteinExistence type="predicted"/>
<name>A0AAV2IAJ7_LYMST</name>
<dbReference type="AlphaFoldDB" id="A0AAV2IAJ7"/>
<protein>
    <recommendedName>
        <fullName evidence="4">Ultrabithorax</fullName>
    </recommendedName>
</protein>
<feature type="region of interest" description="Disordered" evidence="1">
    <location>
        <begin position="1"/>
        <end position="30"/>
    </location>
</feature>
<gene>
    <name evidence="2" type="ORF">GSLYS_00017365001</name>
</gene>